<gene>
    <name evidence="3" type="ORF">CYMTET_4216</name>
    <name evidence="2" type="ORF">CYMTET_43370</name>
</gene>
<organism evidence="2 4">
    <name type="scientific">Cymbomonas tetramitiformis</name>
    <dbReference type="NCBI Taxonomy" id="36881"/>
    <lineage>
        <taxon>Eukaryota</taxon>
        <taxon>Viridiplantae</taxon>
        <taxon>Chlorophyta</taxon>
        <taxon>Pyramimonadophyceae</taxon>
        <taxon>Pyramimonadales</taxon>
        <taxon>Pyramimonadaceae</taxon>
        <taxon>Cymbomonas</taxon>
    </lineage>
</organism>
<evidence type="ECO:0000313" key="3">
    <source>
        <dbReference type="EMBL" id="KAK3288326.1"/>
    </source>
</evidence>
<dbReference type="Proteomes" id="UP001190700">
    <property type="component" value="Unassembled WGS sequence"/>
</dbReference>
<name>A0AAE0C3M0_9CHLO</name>
<sequence length="252" mass="28999">MSYHKLRKWTGPGPNKGKAGASQNTVTAKSARFDLMLDNDSPELGHHVILAFKLVDDEDMADEHYLNRWAIYLTTPKNKQIPGVYPSGRICHVELIIQVQREEYRMYSINMLQGIRDPDTGKVKYEYGTVHELTPSTDRMHKYHYVTVRIPRAKQMIMHKFLMSQMGAPFNFWGYGLNYTTACKFGQTYGKKIDPSKKHRYTCAELIWAALQIGELEDTDEVTCRRMSPNAIYEFTRASPFCSSAPNPFART</sequence>
<dbReference type="EMBL" id="LGRX02029197">
    <property type="protein sequence ID" value="KAK3247144.1"/>
    <property type="molecule type" value="Genomic_DNA"/>
</dbReference>
<protein>
    <submittedName>
        <fullName evidence="2">Uncharacterized protein</fullName>
    </submittedName>
</protein>
<feature type="region of interest" description="Disordered" evidence="1">
    <location>
        <begin position="1"/>
        <end position="24"/>
    </location>
</feature>
<evidence type="ECO:0000313" key="4">
    <source>
        <dbReference type="Proteomes" id="UP001190700"/>
    </source>
</evidence>
<keyword evidence="4" id="KW-1185">Reference proteome</keyword>
<dbReference type="EMBL" id="LGRX02000515">
    <property type="protein sequence ID" value="KAK3288326.1"/>
    <property type="molecule type" value="Genomic_DNA"/>
</dbReference>
<evidence type="ECO:0000256" key="1">
    <source>
        <dbReference type="SAM" id="MobiDB-lite"/>
    </source>
</evidence>
<proteinExistence type="predicted"/>
<reference evidence="2" key="2">
    <citation type="submission" date="2023-06" db="EMBL/GenBank/DDBJ databases">
        <title>Long-read-based genome assembly of the green algal bacterivore Cymbomonas tetramitiformis.</title>
        <authorList>
            <person name="Gyaltshen Y."/>
            <person name="Rozenberg A."/>
            <person name="Paasch A."/>
            <person name="Burns J.A."/>
            <person name="Warring S."/>
            <person name="Larson R."/>
            <person name="Maurer-Alcala X."/>
            <person name="Dacks J."/>
            <person name="Kim E."/>
        </authorList>
    </citation>
    <scope>NUCLEOTIDE SEQUENCE</scope>
    <source>
        <strain evidence="2">PLY_AMNH</strain>
    </source>
</reference>
<dbReference type="AlphaFoldDB" id="A0AAE0C3M0"/>
<comment type="caution">
    <text evidence="2">The sequence shown here is derived from an EMBL/GenBank/DDBJ whole genome shotgun (WGS) entry which is preliminary data.</text>
</comment>
<accession>A0AAE0C3M0</accession>
<evidence type="ECO:0000313" key="2">
    <source>
        <dbReference type="EMBL" id="KAK3247144.1"/>
    </source>
</evidence>
<reference evidence="2 4" key="1">
    <citation type="journal article" date="2015" name="Genome Biol. Evol.">
        <title>Comparative Genomics of a Bacterivorous Green Alga Reveals Evolutionary Causalities and Consequences of Phago-Mixotrophic Mode of Nutrition.</title>
        <authorList>
            <person name="Burns J.A."/>
            <person name="Paasch A."/>
            <person name="Narechania A."/>
            <person name="Kim E."/>
        </authorList>
    </citation>
    <scope>NUCLEOTIDE SEQUENCE [LARGE SCALE GENOMIC DNA]</scope>
    <source>
        <strain evidence="2">PLY_AMNH</strain>
    </source>
</reference>
<dbReference type="Gene3D" id="3.90.1720.10">
    <property type="entry name" value="endopeptidase domain like (from Nostoc punctiforme)"/>
    <property type="match status" value="1"/>
</dbReference>